<feature type="repeat" description="ANK" evidence="3">
    <location>
        <begin position="314"/>
        <end position="346"/>
    </location>
</feature>
<dbReference type="CDD" id="cd03716">
    <property type="entry name" value="SOCS_ASB_like"/>
    <property type="match status" value="1"/>
</dbReference>
<dbReference type="Proteomes" id="UP000502823">
    <property type="component" value="Unassembled WGS sequence"/>
</dbReference>
<dbReference type="InterPro" id="IPR002110">
    <property type="entry name" value="Ankyrin_rpt"/>
</dbReference>
<organism evidence="6 7">
    <name type="scientific">Coptotermes formosanus</name>
    <name type="common">Formosan subterranean termite</name>
    <dbReference type="NCBI Taxonomy" id="36987"/>
    <lineage>
        <taxon>Eukaryota</taxon>
        <taxon>Metazoa</taxon>
        <taxon>Ecdysozoa</taxon>
        <taxon>Arthropoda</taxon>
        <taxon>Hexapoda</taxon>
        <taxon>Insecta</taxon>
        <taxon>Pterygota</taxon>
        <taxon>Neoptera</taxon>
        <taxon>Polyneoptera</taxon>
        <taxon>Dictyoptera</taxon>
        <taxon>Blattodea</taxon>
        <taxon>Blattoidea</taxon>
        <taxon>Termitoidae</taxon>
        <taxon>Rhinotermitidae</taxon>
        <taxon>Coptotermes</taxon>
    </lineage>
</organism>
<feature type="repeat" description="ANK" evidence="3">
    <location>
        <begin position="36"/>
        <end position="68"/>
    </location>
</feature>
<feature type="repeat" description="ANK" evidence="3">
    <location>
        <begin position="347"/>
        <end position="379"/>
    </location>
</feature>
<feature type="repeat" description="ANK" evidence="3">
    <location>
        <begin position="281"/>
        <end position="313"/>
    </location>
</feature>
<name>A0A6L2Q4K3_COPFO</name>
<dbReference type="PROSITE" id="PS50088">
    <property type="entry name" value="ANK_REPEAT"/>
    <property type="match status" value="9"/>
</dbReference>
<dbReference type="Gene3D" id="1.10.750.20">
    <property type="entry name" value="SOCS box"/>
    <property type="match status" value="1"/>
</dbReference>
<evidence type="ECO:0000313" key="6">
    <source>
        <dbReference type="EMBL" id="GFG39676.1"/>
    </source>
</evidence>
<keyword evidence="1" id="KW-0677">Repeat</keyword>
<keyword evidence="7" id="KW-1185">Reference proteome</keyword>
<dbReference type="InterPro" id="IPR050889">
    <property type="entry name" value="Dendritic_Spine_Reg/Scaffold"/>
</dbReference>
<dbReference type="SUPFAM" id="SSF48403">
    <property type="entry name" value="Ankyrin repeat"/>
    <property type="match status" value="2"/>
</dbReference>
<dbReference type="Pfam" id="PF07525">
    <property type="entry name" value="SOCS_box"/>
    <property type="match status" value="1"/>
</dbReference>
<feature type="domain" description="SOCS box" evidence="5">
    <location>
        <begin position="632"/>
        <end position="686"/>
    </location>
</feature>
<evidence type="ECO:0000256" key="4">
    <source>
        <dbReference type="SAM" id="MobiDB-lite"/>
    </source>
</evidence>
<dbReference type="PANTHER" id="PTHR24166:SF48">
    <property type="entry name" value="PROTEIN VAPYRIN"/>
    <property type="match status" value="1"/>
</dbReference>
<reference evidence="7" key="1">
    <citation type="submission" date="2020-01" db="EMBL/GenBank/DDBJ databases">
        <title>Draft genome sequence of the Termite Coptotermes fromosanus.</title>
        <authorList>
            <person name="Itakura S."/>
            <person name="Yosikawa Y."/>
            <person name="Umezawa K."/>
        </authorList>
    </citation>
    <scope>NUCLEOTIDE SEQUENCE [LARGE SCALE GENOMIC DNA]</scope>
</reference>
<dbReference type="OrthoDB" id="194358at2759"/>
<evidence type="ECO:0000259" key="5">
    <source>
        <dbReference type="PROSITE" id="PS50225"/>
    </source>
</evidence>
<dbReference type="Gene3D" id="1.25.40.20">
    <property type="entry name" value="Ankyrin repeat-containing domain"/>
    <property type="match status" value="4"/>
</dbReference>
<dbReference type="InterPro" id="IPR001496">
    <property type="entry name" value="SOCS_box"/>
</dbReference>
<evidence type="ECO:0000256" key="2">
    <source>
        <dbReference type="ARBA" id="ARBA00023043"/>
    </source>
</evidence>
<dbReference type="InterPro" id="IPR036770">
    <property type="entry name" value="Ankyrin_rpt-contain_sf"/>
</dbReference>
<proteinExistence type="predicted"/>
<dbReference type="SMART" id="SM00969">
    <property type="entry name" value="SOCS_box"/>
    <property type="match status" value="1"/>
</dbReference>
<dbReference type="PANTHER" id="PTHR24166">
    <property type="entry name" value="ROLLING PEBBLES, ISOFORM B"/>
    <property type="match status" value="1"/>
</dbReference>
<feature type="compositionally biased region" description="Basic residues" evidence="4">
    <location>
        <begin position="78"/>
        <end position="88"/>
    </location>
</feature>
<feature type="repeat" description="ANK" evidence="3">
    <location>
        <begin position="380"/>
        <end position="412"/>
    </location>
</feature>
<feature type="repeat" description="ANK" evidence="3">
    <location>
        <begin position="550"/>
        <end position="582"/>
    </location>
</feature>
<feature type="repeat" description="ANK" evidence="3">
    <location>
        <begin position="442"/>
        <end position="474"/>
    </location>
</feature>
<dbReference type="Pfam" id="PF12796">
    <property type="entry name" value="Ank_2"/>
    <property type="match status" value="4"/>
</dbReference>
<feature type="region of interest" description="Disordered" evidence="4">
    <location>
        <begin position="73"/>
        <end position="105"/>
    </location>
</feature>
<dbReference type="PROSITE" id="PS50225">
    <property type="entry name" value="SOCS"/>
    <property type="match status" value="1"/>
</dbReference>
<feature type="repeat" description="ANK" evidence="3">
    <location>
        <begin position="475"/>
        <end position="507"/>
    </location>
</feature>
<protein>
    <recommendedName>
        <fullName evidence="5">SOCS box domain-containing protein</fullName>
    </recommendedName>
</protein>
<feature type="repeat" description="ANK" evidence="3">
    <location>
        <begin position="413"/>
        <end position="445"/>
    </location>
</feature>
<gene>
    <name evidence="6" type="ORF">Cfor_05223</name>
</gene>
<dbReference type="AlphaFoldDB" id="A0A6L2Q4K3"/>
<keyword evidence="2 3" id="KW-0040">ANK repeat</keyword>
<evidence type="ECO:0000313" key="7">
    <source>
        <dbReference type="Proteomes" id="UP000502823"/>
    </source>
</evidence>
<evidence type="ECO:0000256" key="3">
    <source>
        <dbReference type="PROSITE-ProRule" id="PRU00023"/>
    </source>
</evidence>
<dbReference type="EMBL" id="BLKM01000971">
    <property type="protein sequence ID" value="GFG39676.1"/>
    <property type="molecule type" value="Genomic_DNA"/>
</dbReference>
<dbReference type="PROSITE" id="PS50297">
    <property type="entry name" value="ANK_REP_REGION"/>
    <property type="match status" value="8"/>
</dbReference>
<comment type="caution">
    <text evidence="6">The sequence shown here is derived from an EMBL/GenBank/DDBJ whole genome shotgun (WGS) entry which is preliminary data.</text>
</comment>
<dbReference type="PRINTS" id="PR01415">
    <property type="entry name" value="ANKYRIN"/>
</dbReference>
<sequence length="689" mass="76207">MDSLEEQLFAAVSRGDTNCVNCLLAQGANVNIVCSSGRTPLGTAAQMGNMAILQILLDASSVPATLSENMYKQEQGNHHLKHRSKKNRRDYSHTNSAKKHAGACGHVDNLSSNTINIGAGCQENNSEIVRKQCSVDLNHDLSVDSTVTDLSNPSSQKQNLGYFIVVHKDRSVLQSPDSMEDETSRQKLDENWNQGMNECASSCAVMQGNETSTCVLNDDRTPDGMDGLEWDVEVEDKGESGNGEEEDSWASLYRWYADILDRTSSLLQLPHRCDVNHQDVYGRCAVHYAAEQGHVDALRMLTEAGCRLDIGDSDNLTALHLATARDHYKVAKMLLDAGVEVNRKTSDKTSALHIAASRGYIDTVKVLLDGGANIDSLDASDRTPLLLAVSRGHEDVVALLIKHGAKVNIEEIHGYTPLCEAVWQKMVPLVQMLLDAGAKITQSHFLLHYAIMHRHIEMAELLLKAGSIVNLRDDNGDSPLIVAARTGICQLAELLLRNGADVNYPNALTGSMPLHEAVEFIRDSKYSTFESMFHILRSYGAILNVQTCTGGDTPLFRAILLEKDKAAALLIRHGTDVNLCDVEACVVDNLCLARKRNNFRLAQMIVYAGFDLQHCTPDLKPPPQSASLSLDNLRDWLTYMKFNPMRLTELCRLVIRAQLQERVYEQITSSYLPLSLKKYILLQDLDFCG</sequence>
<accession>A0A6L2Q4K3</accession>
<dbReference type="SMART" id="SM00248">
    <property type="entry name" value="ANK"/>
    <property type="match status" value="11"/>
</dbReference>
<evidence type="ECO:0000256" key="1">
    <source>
        <dbReference type="ARBA" id="ARBA00022737"/>
    </source>
</evidence>
<dbReference type="InParanoid" id="A0A6L2Q4K3"/>